<dbReference type="AlphaFoldDB" id="A0A0B0MFC2"/>
<sequence>MNHRTEQRCTQFRKPFPNLIMSNTREVNQMKEIEWLLMLSSTM</sequence>
<dbReference type="Proteomes" id="UP000032142">
    <property type="component" value="Unassembled WGS sequence"/>
</dbReference>
<evidence type="ECO:0000313" key="1">
    <source>
        <dbReference type="EMBL" id="KHF99096.1"/>
    </source>
</evidence>
<evidence type="ECO:0000313" key="2">
    <source>
        <dbReference type="Proteomes" id="UP000032142"/>
    </source>
</evidence>
<reference evidence="2" key="1">
    <citation type="submission" date="2014-09" db="EMBL/GenBank/DDBJ databases">
        <authorList>
            <person name="Mudge J."/>
            <person name="Ramaraj T."/>
            <person name="Lindquist I.E."/>
            <person name="Bharti A.K."/>
            <person name="Sundararajan A."/>
            <person name="Cameron C.T."/>
            <person name="Woodward J.E."/>
            <person name="May G.D."/>
            <person name="Brubaker C."/>
            <person name="Broadhvest J."/>
            <person name="Wilkins T.A."/>
        </authorList>
    </citation>
    <scope>NUCLEOTIDE SEQUENCE</scope>
    <source>
        <strain evidence="2">cv. AKA8401</strain>
    </source>
</reference>
<keyword evidence="2" id="KW-1185">Reference proteome</keyword>
<accession>A0A0B0MFC2</accession>
<protein>
    <submittedName>
        <fullName evidence="1">Uncharacterized protein</fullName>
    </submittedName>
</protein>
<proteinExistence type="predicted"/>
<gene>
    <name evidence="1" type="ORF">F383_38244</name>
</gene>
<name>A0A0B0MFC2_GOSAR</name>
<organism evidence="1 2">
    <name type="scientific">Gossypium arboreum</name>
    <name type="common">Tree cotton</name>
    <name type="synonym">Gossypium nanking</name>
    <dbReference type="NCBI Taxonomy" id="29729"/>
    <lineage>
        <taxon>Eukaryota</taxon>
        <taxon>Viridiplantae</taxon>
        <taxon>Streptophyta</taxon>
        <taxon>Embryophyta</taxon>
        <taxon>Tracheophyta</taxon>
        <taxon>Spermatophyta</taxon>
        <taxon>Magnoliopsida</taxon>
        <taxon>eudicotyledons</taxon>
        <taxon>Gunneridae</taxon>
        <taxon>Pentapetalae</taxon>
        <taxon>rosids</taxon>
        <taxon>malvids</taxon>
        <taxon>Malvales</taxon>
        <taxon>Malvaceae</taxon>
        <taxon>Malvoideae</taxon>
        <taxon>Gossypium</taxon>
    </lineage>
</organism>
<comment type="caution">
    <text evidence="1">The sequence shown here is derived from an EMBL/GenBank/DDBJ whole genome shotgun (WGS) entry which is preliminary data.</text>
</comment>
<dbReference type="EMBL" id="JRRC01063931">
    <property type="protein sequence ID" value="KHF99096.1"/>
    <property type="molecule type" value="Genomic_DNA"/>
</dbReference>